<feature type="transmembrane region" description="Helical" evidence="2">
    <location>
        <begin position="326"/>
        <end position="347"/>
    </location>
</feature>
<feature type="region of interest" description="Disordered" evidence="1">
    <location>
        <begin position="409"/>
        <end position="438"/>
    </location>
</feature>
<feature type="compositionally biased region" description="Polar residues" evidence="1">
    <location>
        <begin position="414"/>
        <end position="438"/>
    </location>
</feature>
<name>A0AAI8VJF0_9PEZI</name>
<evidence type="ECO:0000313" key="4">
    <source>
        <dbReference type="Proteomes" id="UP001295740"/>
    </source>
</evidence>
<proteinExistence type="predicted"/>
<evidence type="ECO:0000256" key="2">
    <source>
        <dbReference type="SAM" id="Phobius"/>
    </source>
</evidence>
<keyword evidence="2" id="KW-0812">Transmembrane</keyword>
<evidence type="ECO:0000256" key="1">
    <source>
        <dbReference type="SAM" id="MobiDB-lite"/>
    </source>
</evidence>
<feature type="compositionally biased region" description="Basic and acidic residues" evidence="1">
    <location>
        <begin position="539"/>
        <end position="557"/>
    </location>
</feature>
<feature type="compositionally biased region" description="Basic and acidic residues" evidence="1">
    <location>
        <begin position="47"/>
        <end position="62"/>
    </location>
</feature>
<feature type="region of interest" description="Disordered" evidence="1">
    <location>
        <begin position="18"/>
        <end position="155"/>
    </location>
</feature>
<reference evidence="3" key="1">
    <citation type="submission" date="2023-10" db="EMBL/GenBank/DDBJ databases">
        <authorList>
            <person name="Hackl T."/>
        </authorList>
    </citation>
    <scope>NUCLEOTIDE SEQUENCE</scope>
</reference>
<feature type="compositionally biased region" description="Basic and acidic residues" evidence="1">
    <location>
        <begin position="117"/>
        <end position="128"/>
    </location>
</feature>
<organism evidence="3 4">
    <name type="scientific">Anthostomella pinea</name>
    <dbReference type="NCBI Taxonomy" id="933095"/>
    <lineage>
        <taxon>Eukaryota</taxon>
        <taxon>Fungi</taxon>
        <taxon>Dikarya</taxon>
        <taxon>Ascomycota</taxon>
        <taxon>Pezizomycotina</taxon>
        <taxon>Sordariomycetes</taxon>
        <taxon>Xylariomycetidae</taxon>
        <taxon>Xylariales</taxon>
        <taxon>Xylariaceae</taxon>
        <taxon>Anthostomella</taxon>
    </lineage>
</organism>
<keyword evidence="4" id="KW-1185">Reference proteome</keyword>
<dbReference type="EMBL" id="CAUWAG010000008">
    <property type="protein sequence ID" value="CAJ2506050.1"/>
    <property type="molecule type" value="Genomic_DNA"/>
</dbReference>
<evidence type="ECO:0000313" key="3">
    <source>
        <dbReference type="EMBL" id="CAJ2506050.1"/>
    </source>
</evidence>
<dbReference type="AlphaFoldDB" id="A0AAI8VJF0"/>
<comment type="caution">
    <text evidence="3">The sequence shown here is derived from an EMBL/GenBank/DDBJ whole genome shotgun (WGS) entry which is preliminary data.</text>
</comment>
<dbReference type="Proteomes" id="UP001295740">
    <property type="component" value="Unassembled WGS sequence"/>
</dbReference>
<accession>A0AAI8VJF0</accession>
<feature type="region of interest" description="Disordered" evidence="1">
    <location>
        <begin position="288"/>
        <end position="317"/>
    </location>
</feature>
<feature type="compositionally biased region" description="Basic and acidic residues" evidence="1">
    <location>
        <begin position="72"/>
        <end position="87"/>
    </location>
</feature>
<keyword evidence="2" id="KW-1133">Transmembrane helix</keyword>
<sequence length="608" mass="65024">MPPMNEKRWSEDIRRWKRTARMATRPALSIRDGSGDESDENASPATERSELRFTLETKRDSGGDGGSDGEDGDHNGRGGGRDGDRGPGLKFSASEETGGAGNHDGGKGDGDGDLDSDPDHKGSDRDNGDESDDDEGSNDNSPPPTPIITPTSAIDAPIAITTTDALTTTTAAPVTSISSETLVSTTASQTPASSVTTPISTLTPVVVTFTPIGVDQATNSPKESTFSITSSILTTLTTTPLDQVNTFQPQKGIAEPTMSSDTITAFPIFATASPTVTGTSFGIPITTKAVPERDSSAEQDNNDNGDRHGNHRDRRPPGLDPLAEHLLIAAGAIGAFILFCFIGWVAYRTMKKPRGARFPWRRKDAMGAAGPNSSVYPPNEPPPVYDKGELNDMQAEGFYSAEKIYSPGPGSLARSATGSSQRSVMRQPQQGESTLPSVLNQYPADNGATLESSDANLTLRSRMPDPFYNQSELARQPSDAYNPGQRQVYRASELSSISSGFGDGEIIVPPPLAVNNPTPPPPAAQTTNHPVSRFSWMTRSDRSDERRDTVYTTSSEDRPARFRTVTSWVEQQTGRVKRAHSRALNRGEVPVMPAIPGQISATQQTAYR</sequence>
<keyword evidence="2" id="KW-0472">Membrane</keyword>
<feature type="region of interest" description="Disordered" evidence="1">
    <location>
        <begin position="509"/>
        <end position="557"/>
    </location>
</feature>
<gene>
    <name evidence="3" type="ORF">KHLLAP_LOCUS6518</name>
</gene>
<feature type="compositionally biased region" description="Pro residues" evidence="1">
    <location>
        <begin position="509"/>
        <end position="523"/>
    </location>
</feature>
<protein>
    <submittedName>
        <fullName evidence="3">Uu.00g001800.m01.CDS01</fullName>
    </submittedName>
</protein>